<evidence type="ECO:0000259" key="1">
    <source>
        <dbReference type="Pfam" id="PF07589"/>
    </source>
</evidence>
<sequence>MLLPLILLATSFSGYADLVYDFRFGQTSYEAASGTSVNVDIFFRETATAGEDLRFFADGVGLTGLGPIGVGYGPNAPATSVLSIANLTDISVSSDFSDGQFRTRDNSSFKAEIGGQENAGISIGTNQTFHEILLGSITFEVVGNAGDTASLTLTPNDFGDIFFDNDLLPTATANFDSAGFNVIAVPEPSSCALIGVAISALALRRRRCKNQ</sequence>
<evidence type="ECO:0000313" key="2">
    <source>
        <dbReference type="EMBL" id="MCC9640715.1"/>
    </source>
</evidence>
<evidence type="ECO:0000313" key="3">
    <source>
        <dbReference type="Proteomes" id="UP001430306"/>
    </source>
</evidence>
<dbReference type="Proteomes" id="UP001430306">
    <property type="component" value="Unassembled WGS sequence"/>
</dbReference>
<comment type="caution">
    <text evidence="2">The sequence shown here is derived from an EMBL/GenBank/DDBJ whole genome shotgun (WGS) entry which is preliminary data.</text>
</comment>
<name>A0ABS8NAY9_9BACT</name>
<feature type="domain" description="Ice-binding protein C-terminal" evidence="1">
    <location>
        <begin position="184"/>
        <end position="206"/>
    </location>
</feature>
<gene>
    <name evidence="2" type="ORF">LOC71_00395</name>
</gene>
<dbReference type="InterPro" id="IPR013424">
    <property type="entry name" value="Ice-binding_C"/>
</dbReference>
<organism evidence="2 3">
    <name type="scientific">Rhodopirellula halodulae</name>
    <dbReference type="NCBI Taxonomy" id="2894198"/>
    <lineage>
        <taxon>Bacteria</taxon>
        <taxon>Pseudomonadati</taxon>
        <taxon>Planctomycetota</taxon>
        <taxon>Planctomycetia</taxon>
        <taxon>Pirellulales</taxon>
        <taxon>Pirellulaceae</taxon>
        <taxon>Rhodopirellula</taxon>
    </lineage>
</organism>
<proteinExistence type="predicted"/>
<dbReference type="RefSeq" id="WP_230270317.1">
    <property type="nucleotide sequence ID" value="NZ_JAJKFW010000003.1"/>
</dbReference>
<dbReference type="Pfam" id="PF07589">
    <property type="entry name" value="PEP-CTERM"/>
    <property type="match status" value="1"/>
</dbReference>
<protein>
    <submittedName>
        <fullName evidence="2">PEP-CTERM sorting domain-containing protein</fullName>
    </submittedName>
</protein>
<dbReference type="NCBIfam" id="TIGR02595">
    <property type="entry name" value="PEP_CTERM"/>
    <property type="match status" value="1"/>
</dbReference>
<keyword evidence="3" id="KW-1185">Reference proteome</keyword>
<dbReference type="EMBL" id="JAJKFW010000003">
    <property type="protein sequence ID" value="MCC9640715.1"/>
    <property type="molecule type" value="Genomic_DNA"/>
</dbReference>
<reference evidence="2" key="1">
    <citation type="submission" date="2021-11" db="EMBL/GenBank/DDBJ databases">
        <title>Genome sequence.</title>
        <authorList>
            <person name="Sun Q."/>
        </authorList>
    </citation>
    <scope>NUCLEOTIDE SEQUENCE</scope>
    <source>
        <strain evidence="2">JC740</strain>
    </source>
</reference>
<accession>A0ABS8NAY9</accession>